<accession>A0AAW4IZY5</accession>
<dbReference type="RefSeq" id="WP_208341022.1">
    <property type="nucleotide sequence ID" value="NZ_JAENQO010000007.1"/>
</dbReference>
<dbReference type="Pfam" id="PF13411">
    <property type="entry name" value="MerR_1"/>
    <property type="match status" value="1"/>
</dbReference>
<reference evidence="3" key="1">
    <citation type="submission" date="2020-12" db="EMBL/GenBank/DDBJ databases">
        <title>Comparative genomics of Clostridium perfringens reveals patterns of host-associated phylogenetic clades and virulence factors.</title>
        <authorList>
            <person name="Smith A.H."/>
            <person name="Geier R."/>
        </authorList>
    </citation>
    <scope>NUCLEOTIDE SEQUENCE</scope>
    <source>
        <strain evidence="3">CHD30677R</strain>
    </source>
</reference>
<organism evidence="3 4">
    <name type="scientific">Clostridium perfringens</name>
    <dbReference type="NCBI Taxonomy" id="1502"/>
    <lineage>
        <taxon>Bacteria</taxon>
        <taxon>Bacillati</taxon>
        <taxon>Bacillota</taxon>
        <taxon>Clostridia</taxon>
        <taxon>Eubacteriales</taxon>
        <taxon>Clostridiaceae</taxon>
        <taxon>Clostridium</taxon>
    </lineage>
</organism>
<evidence type="ECO:0000259" key="2">
    <source>
        <dbReference type="SMART" id="SM00422"/>
    </source>
</evidence>
<gene>
    <name evidence="3" type="ORF">JJB47_12405</name>
</gene>
<dbReference type="AlphaFoldDB" id="A0AAW4IZY5"/>
<dbReference type="InterPro" id="IPR000551">
    <property type="entry name" value="MerR-type_HTH_dom"/>
</dbReference>
<sequence>MDKEKIIDVDFTEEGAATILEAEITKELDKNKVYYTISQAAKLLGIEVSKLRYYSNFFALDSNGEELITVEYSNKNRAYTQENIDQFQRALDLMSDGMTLQQTKDYLALNGFDTEGKTLDTSNPLALTAFVSELNADMEKKLTVFQNNLLEKIAILIDHGNNEALESFNKQNEELKENIAVMVDETISKEIKENIDGKIENLSADIIKRLEEQNQAQAKTIENLTKQLEKRDTDICNRLKESLDNQKNLQQQVNEKKGLFKRIFG</sequence>
<dbReference type="EMBL" id="JAENQP010000007">
    <property type="protein sequence ID" value="MBO3359575.1"/>
    <property type="molecule type" value="Genomic_DNA"/>
</dbReference>
<dbReference type="InterPro" id="IPR009061">
    <property type="entry name" value="DNA-bd_dom_put_sf"/>
</dbReference>
<name>A0AAW4IZY5_CLOPF</name>
<comment type="caution">
    <text evidence="3">The sequence shown here is derived from an EMBL/GenBank/DDBJ whole genome shotgun (WGS) entry which is preliminary data.</text>
</comment>
<dbReference type="Proteomes" id="UP000668068">
    <property type="component" value="Unassembled WGS sequence"/>
</dbReference>
<dbReference type="GO" id="GO:0006355">
    <property type="term" value="P:regulation of DNA-templated transcription"/>
    <property type="evidence" value="ECO:0007669"/>
    <property type="project" value="InterPro"/>
</dbReference>
<dbReference type="GO" id="GO:0003677">
    <property type="term" value="F:DNA binding"/>
    <property type="evidence" value="ECO:0007669"/>
    <property type="project" value="InterPro"/>
</dbReference>
<feature type="domain" description="HTH merR-type" evidence="2">
    <location>
        <begin position="35"/>
        <end position="110"/>
    </location>
</feature>
<evidence type="ECO:0000313" key="3">
    <source>
        <dbReference type="EMBL" id="MBO3359575.1"/>
    </source>
</evidence>
<evidence type="ECO:0000256" key="1">
    <source>
        <dbReference type="SAM" id="Coils"/>
    </source>
</evidence>
<keyword evidence="1" id="KW-0175">Coiled coil</keyword>
<dbReference type="SUPFAM" id="SSF46955">
    <property type="entry name" value="Putative DNA-binding domain"/>
    <property type="match status" value="1"/>
</dbReference>
<evidence type="ECO:0000313" key="4">
    <source>
        <dbReference type="Proteomes" id="UP000668068"/>
    </source>
</evidence>
<protein>
    <submittedName>
        <fullName evidence="3">MerR family transcriptional regulator</fullName>
    </submittedName>
</protein>
<dbReference type="SMART" id="SM00422">
    <property type="entry name" value="HTH_MERR"/>
    <property type="match status" value="1"/>
</dbReference>
<proteinExistence type="predicted"/>
<dbReference type="CDD" id="cd00592">
    <property type="entry name" value="HTH_MerR-like"/>
    <property type="match status" value="1"/>
</dbReference>
<feature type="coiled-coil region" evidence="1">
    <location>
        <begin position="165"/>
        <end position="256"/>
    </location>
</feature>
<dbReference type="Gene3D" id="1.10.1660.10">
    <property type="match status" value="1"/>
</dbReference>